<dbReference type="InterPro" id="IPR041827">
    <property type="entry name" value="CpdB_N"/>
</dbReference>
<feature type="domain" description="Calcineurin-like phosphoesterase" evidence="12">
    <location>
        <begin position="16"/>
        <end position="247"/>
    </location>
</feature>
<dbReference type="GO" id="GO:0008663">
    <property type="term" value="F:2',3'-cyclic-nucleotide 2'-phosphodiesterase activity"/>
    <property type="evidence" value="ECO:0007669"/>
    <property type="project" value="UniProtKB-EC"/>
</dbReference>
<dbReference type="Pfam" id="PF00149">
    <property type="entry name" value="Metallophos"/>
    <property type="match status" value="1"/>
</dbReference>
<reference evidence="14" key="1">
    <citation type="journal article" date="2021" name="PeerJ">
        <title>Extensive microbial diversity within the chicken gut microbiome revealed by metagenomics and culture.</title>
        <authorList>
            <person name="Gilroy R."/>
            <person name="Ravi A."/>
            <person name="Getino M."/>
            <person name="Pursley I."/>
            <person name="Horton D.L."/>
            <person name="Alikhan N.F."/>
            <person name="Baker D."/>
            <person name="Gharbi K."/>
            <person name="Hall N."/>
            <person name="Watson M."/>
            <person name="Adriaenssens E.M."/>
            <person name="Foster-Nyarko E."/>
            <person name="Jarju S."/>
            <person name="Secka A."/>
            <person name="Antonio M."/>
            <person name="Oren A."/>
            <person name="Chaudhuri R.R."/>
            <person name="La Ragione R."/>
            <person name="Hildebrand F."/>
            <person name="Pallen M.J."/>
        </authorList>
    </citation>
    <scope>NUCLEOTIDE SEQUENCE</scope>
    <source>
        <strain evidence="14">CHK169-2315</strain>
    </source>
</reference>
<protein>
    <submittedName>
        <fullName evidence="14">Bifunctional metallophosphatase/5'-nucleotidase</fullName>
    </submittedName>
</protein>
<evidence type="ECO:0000256" key="9">
    <source>
        <dbReference type="ARBA" id="ARBA00022801"/>
    </source>
</evidence>
<keyword evidence="8 11" id="KW-0547">Nucleotide-binding</keyword>
<evidence type="ECO:0000256" key="2">
    <source>
        <dbReference type="ARBA" id="ARBA00001730"/>
    </source>
</evidence>
<evidence type="ECO:0000256" key="11">
    <source>
        <dbReference type="RuleBase" id="RU362119"/>
    </source>
</evidence>
<dbReference type="InterPro" id="IPR006179">
    <property type="entry name" value="5_nucleotidase/apyrase"/>
</dbReference>
<evidence type="ECO:0000256" key="10">
    <source>
        <dbReference type="ARBA" id="ARBA00023268"/>
    </source>
</evidence>
<comment type="similarity">
    <text evidence="5 11">Belongs to the 5'-nucleotidase family.</text>
</comment>
<evidence type="ECO:0000259" key="12">
    <source>
        <dbReference type="Pfam" id="PF00149"/>
    </source>
</evidence>
<comment type="subcellular location">
    <subcellularLocation>
        <location evidence="4">Cell envelope</location>
    </subcellularLocation>
</comment>
<sequence>MKEGSIAMTIHELVLLETSDIHGNVFPIQYGTNGHADLGIAKIATIIQEERKKHEALLLIDNGDLIQGTPLTYHYAKYEQHLRNPMIQVTNELNYDANILGNHEFNYGKDLLQRAIDESNYPWLSANIVDEKTKEPYYGNPYMVKEVADGIRVGILGLTTDYIPNWEKEEHISGMQFLNPVDVAKKWVSYLKEVERVHIVVVAYHGGFERDLQTGEPTETLTGENRGYELCMELPEIDVLLTGHQHREIENEFVNGVLVVQPGSQGKALGKVILQIEKNGSDYAVVQKESSLLFVDGVEADDRILELITPYENSTQEWLDQPIGHIEGDMLVHDPMQIRLKDSPLIDFLNRVQMDVADVDVSCTALFDNLAPGFPKDVTMRSVVSNYIYPNTLVVIEATGKVIKEALELSATYFTKNDAGDIVVNDRFLYPKPQHFNYDMWDGIEYEIDVSKEEGKRITKLLYKDHPLQADDKLHVVMNNYRASGGGDYMMFKSCPVVKEIPIDVSEIIANYILRYKVIEVTVNHNWHVIG</sequence>
<dbReference type="PRINTS" id="PR01607">
    <property type="entry name" value="APYRASEFAMLY"/>
</dbReference>
<evidence type="ECO:0000256" key="8">
    <source>
        <dbReference type="ARBA" id="ARBA00022741"/>
    </source>
</evidence>
<evidence type="ECO:0000313" key="14">
    <source>
        <dbReference type="EMBL" id="HIV73844.1"/>
    </source>
</evidence>
<dbReference type="EMBL" id="DXHX01000028">
    <property type="protein sequence ID" value="HIV73844.1"/>
    <property type="molecule type" value="Genomic_DNA"/>
</dbReference>
<dbReference type="Proteomes" id="UP000823937">
    <property type="component" value="Unassembled WGS sequence"/>
</dbReference>
<evidence type="ECO:0000313" key="15">
    <source>
        <dbReference type="Proteomes" id="UP000823937"/>
    </source>
</evidence>
<dbReference type="PANTHER" id="PTHR11575">
    <property type="entry name" value="5'-NUCLEOTIDASE-RELATED"/>
    <property type="match status" value="1"/>
</dbReference>
<evidence type="ECO:0000256" key="7">
    <source>
        <dbReference type="ARBA" id="ARBA00022729"/>
    </source>
</evidence>
<dbReference type="GO" id="GO:0008254">
    <property type="term" value="F:3'-nucleotidase activity"/>
    <property type="evidence" value="ECO:0007669"/>
    <property type="project" value="UniProtKB-EC"/>
</dbReference>
<dbReference type="SUPFAM" id="SSF56300">
    <property type="entry name" value="Metallo-dependent phosphatases"/>
    <property type="match status" value="1"/>
</dbReference>
<dbReference type="AlphaFoldDB" id="A0A9D1PK91"/>
<gene>
    <name evidence="14" type="ORF">H9895_02045</name>
</gene>
<evidence type="ECO:0000256" key="3">
    <source>
        <dbReference type="ARBA" id="ARBA00001968"/>
    </source>
</evidence>
<dbReference type="GO" id="GO:0046872">
    <property type="term" value="F:metal ion binding"/>
    <property type="evidence" value="ECO:0007669"/>
    <property type="project" value="UniProtKB-KW"/>
</dbReference>
<dbReference type="InterPro" id="IPR004843">
    <property type="entry name" value="Calcineurin-like_PHP"/>
</dbReference>
<dbReference type="GO" id="GO:0030288">
    <property type="term" value="C:outer membrane-bounded periplasmic space"/>
    <property type="evidence" value="ECO:0007669"/>
    <property type="project" value="TreeGrafter"/>
</dbReference>
<keyword evidence="10" id="KW-0511">Multifunctional enzyme</keyword>
<proteinExistence type="inferred from homology"/>
<dbReference type="CDD" id="cd07410">
    <property type="entry name" value="MPP_CpdB_N"/>
    <property type="match status" value="1"/>
</dbReference>
<name>A0A9D1PK91_9BACI</name>
<dbReference type="GO" id="GO:0009166">
    <property type="term" value="P:nucleotide catabolic process"/>
    <property type="evidence" value="ECO:0007669"/>
    <property type="project" value="InterPro"/>
</dbReference>
<organism evidence="14 15">
    <name type="scientific">Candidatus Pseudogracilibacillus intestinigallinarum</name>
    <dbReference type="NCBI Taxonomy" id="2838742"/>
    <lineage>
        <taxon>Bacteria</taxon>
        <taxon>Bacillati</taxon>
        <taxon>Bacillota</taxon>
        <taxon>Bacilli</taxon>
        <taxon>Bacillales</taxon>
        <taxon>Bacillaceae</taxon>
        <taxon>Pseudogracilibacillus</taxon>
    </lineage>
</organism>
<dbReference type="InterPro" id="IPR008334">
    <property type="entry name" value="5'-Nucleotdase_C"/>
</dbReference>
<dbReference type="Gene3D" id="3.90.780.10">
    <property type="entry name" value="5'-Nucleotidase, C-terminal domain"/>
    <property type="match status" value="1"/>
</dbReference>
<comment type="catalytic activity">
    <reaction evidence="1">
        <text>a ribonucleoside 3'-phosphate + H2O = a ribonucleoside + phosphate</text>
        <dbReference type="Rhea" id="RHEA:10144"/>
        <dbReference type="ChEBI" id="CHEBI:13197"/>
        <dbReference type="ChEBI" id="CHEBI:15377"/>
        <dbReference type="ChEBI" id="CHEBI:18254"/>
        <dbReference type="ChEBI" id="CHEBI:43474"/>
        <dbReference type="EC" id="3.1.3.6"/>
    </reaction>
</comment>
<keyword evidence="6" id="KW-0479">Metal-binding</keyword>
<keyword evidence="7" id="KW-0732">Signal</keyword>
<evidence type="ECO:0000256" key="1">
    <source>
        <dbReference type="ARBA" id="ARBA00000527"/>
    </source>
</evidence>
<dbReference type="PROSITE" id="PS00785">
    <property type="entry name" value="5_NUCLEOTIDASE_1"/>
    <property type="match status" value="1"/>
</dbReference>
<keyword evidence="9 11" id="KW-0378">Hydrolase</keyword>
<reference evidence="14" key="2">
    <citation type="submission" date="2021-04" db="EMBL/GenBank/DDBJ databases">
        <authorList>
            <person name="Gilroy R."/>
        </authorList>
    </citation>
    <scope>NUCLEOTIDE SEQUENCE</scope>
    <source>
        <strain evidence="14">CHK169-2315</strain>
    </source>
</reference>
<dbReference type="Gene3D" id="3.60.21.10">
    <property type="match status" value="1"/>
</dbReference>
<evidence type="ECO:0000259" key="13">
    <source>
        <dbReference type="Pfam" id="PF02872"/>
    </source>
</evidence>
<dbReference type="Pfam" id="PF02872">
    <property type="entry name" value="5_nucleotid_C"/>
    <property type="match status" value="1"/>
</dbReference>
<dbReference type="PROSITE" id="PS00786">
    <property type="entry name" value="5_NUCLEOTIDASE_2"/>
    <property type="match status" value="1"/>
</dbReference>
<dbReference type="InterPro" id="IPR036907">
    <property type="entry name" value="5'-Nucleotdase_C_sf"/>
</dbReference>
<comment type="catalytic activity">
    <reaction evidence="2">
        <text>a nucleoside 2',3'-cyclic phosphate + H2O = a nucleoside 3'-phosphate + H(+)</text>
        <dbReference type="Rhea" id="RHEA:19621"/>
        <dbReference type="ChEBI" id="CHEBI:15377"/>
        <dbReference type="ChEBI" id="CHEBI:15378"/>
        <dbReference type="ChEBI" id="CHEBI:66949"/>
        <dbReference type="ChEBI" id="CHEBI:66954"/>
        <dbReference type="EC" id="3.1.4.16"/>
    </reaction>
</comment>
<evidence type="ECO:0000256" key="6">
    <source>
        <dbReference type="ARBA" id="ARBA00022723"/>
    </source>
</evidence>
<comment type="caution">
    <text evidence="14">The sequence shown here is derived from an EMBL/GenBank/DDBJ whole genome shotgun (WGS) entry which is preliminary data.</text>
</comment>
<feature type="domain" description="5'-Nucleotidase C-terminal" evidence="13">
    <location>
        <begin position="323"/>
        <end position="493"/>
    </location>
</feature>
<dbReference type="SUPFAM" id="SSF55816">
    <property type="entry name" value="5'-nucleotidase (syn. UDP-sugar hydrolase), C-terminal domain"/>
    <property type="match status" value="1"/>
</dbReference>
<dbReference type="PANTHER" id="PTHR11575:SF6">
    <property type="entry name" value="2',3'-CYCLIC-NUCLEOTIDE 2'-PHOSPHODIESTERASE_3'-NUCLEOTIDASE"/>
    <property type="match status" value="1"/>
</dbReference>
<dbReference type="InterPro" id="IPR006146">
    <property type="entry name" value="5'-Nucleotdase_CS"/>
</dbReference>
<dbReference type="GO" id="GO:0000166">
    <property type="term" value="F:nucleotide binding"/>
    <property type="evidence" value="ECO:0007669"/>
    <property type="project" value="UniProtKB-KW"/>
</dbReference>
<dbReference type="InterPro" id="IPR029052">
    <property type="entry name" value="Metallo-depent_PP-like"/>
</dbReference>
<comment type="cofactor">
    <cofactor evidence="3">
        <name>a divalent metal cation</name>
        <dbReference type="ChEBI" id="CHEBI:60240"/>
    </cofactor>
</comment>
<evidence type="ECO:0000256" key="5">
    <source>
        <dbReference type="ARBA" id="ARBA00006654"/>
    </source>
</evidence>
<accession>A0A9D1PK91</accession>
<evidence type="ECO:0000256" key="4">
    <source>
        <dbReference type="ARBA" id="ARBA00004196"/>
    </source>
</evidence>